<evidence type="ECO:0008006" key="4">
    <source>
        <dbReference type="Google" id="ProtNLM"/>
    </source>
</evidence>
<gene>
    <name evidence="2" type="ORF">CYPRO_1353</name>
</gene>
<accession>A0A345UJF7</accession>
<sequence>MRTKTFSLILMTAALLCTGTGCNTVGADSDTVTVWLNQLRVTMELSERAVAPGDELTVTIRLHNRSNQPLQLVTAKPVIAGYYVKQDDDIIPFEGTLLMLPGLIGNFEIGGSETLTFTHPITARLQQTDPETGEPVPAQAGWYTLLAVPTIISINGEPGHLPELAQTFRVR</sequence>
<feature type="chain" id="PRO_5016880701" description="Lipoprotein" evidence="1">
    <location>
        <begin position="28"/>
        <end position="171"/>
    </location>
</feature>
<organism evidence="2 3">
    <name type="scientific">Cyclonatronum proteinivorum</name>
    <dbReference type="NCBI Taxonomy" id="1457365"/>
    <lineage>
        <taxon>Bacteria</taxon>
        <taxon>Pseudomonadati</taxon>
        <taxon>Balneolota</taxon>
        <taxon>Balneolia</taxon>
        <taxon>Balneolales</taxon>
        <taxon>Cyclonatronaceae</taxon>
        <taxon>Cyclonatronum</taxon>
    </lineage>
</organism>
<feature type="signal peptide" evidence="1">
    <location>
        <begin position="1"/>
        <end position="27"/>
    </location>
</feature>
<evidence type="ECO:0000313" key="3">
    <source>
        <dbReference type="Proteomes" id="UP000254808"/>
    </source>
</evidence>
<dbReference type="Proteomes" id="UP000254808">
    <property type="component" value="Chromosome"/>
</dbReference>
<dbReference type="KEGG" id="cprv:CYPRO_1353"/>
<keyword evidence="3" id="KW-1185">Reference proteome</keyword>
<dbReference type="PROSITE" id="PS51257">
    <property type="entry name" value="PROKAR_LIPOPROTEIN"/>
    <property type="match status" value="1"/>
</dbReference>
<dbReference type="EMBL" id="CP027806">
    <property type="protein sequence ID" value="AXJ00609.1"/>
    <property type="molecule type" value="Genomic_DNA"/>
</dbReference>
<keyword evidence="1" id="KW-0732">Signal</keyword>
<evidence type="ECO:0000313" key="2">
    <source>
        <dbReference type="EMBL" id="AXJ00609.1"/>
    </source>
</evidence>
<name>A0A345UJF7_9BACT</name>
<proteinExistence type="predicted"/>
<evidence type="ECO:0000256" key="1">
    <source>
        <dbReference type="SAM" id="SignalP"/>
    </source>
</evidence>
<dbReference type="AlphaFoldDB" id="A0A345UJF7"/>
<reference evidence="2 3" key="1">
    <citation type="submission" date="2018-03" db="EMBL/GenBank/DDBJ databases">
        <title>Phenotypic and genomic properties of Cyclonatronum proteinivorum gen. nov., sp. nov., a haloalkaliphilic bacteroidete from soda lakes possessing Na+-translocating rhodopsin.</title>
        <authorList>
            <person name="Toshchakov S.V."/>
            <person name="Korzhenkov A."/>
            <person name="Samarov N.I."/>
            <person name="Kublanov I.V."/>
            <person name="Muntyan M.S."/>
            <person name="Sorokin D.Y."/>
        </authorList>
    </citation>
    <scope>NUCLEOTIDE SEQUENCE [LARGE SCALE GENOMIC DNA]</scope>
    <source>
        <strain evidence="2 3">Omega</strain>
    </source>
</reference>
<protein>
    <recommendedName>
        <fullName evidence="4">Lipoprotein</fullName>
    </recommendedName>
</protein>